<dbReference type="Pfam" id="PF21467">
    <property type="entry name" value="BetaGal_gal-bd"/>
    <property type="match status" value="1"/>
</dbReference>
<evidence type="ECO:0000313" key="10">
    <source>
        <dbReference type="RefSeq" id="XP_028143969.1"/>
    </source>
</evidence>
<evidence type="ECO:0000259" key="9">
    <source>
        <dbReference type="Pfam" id="PF21467"/>
    </source>
</evidence>
<dbReference type="Pfam" id="PF01301">
    <property type="entry name" value="Glyco_hydro_35"/>
    <property type="match status" value="1"/>
</dbReference>
<dbReference type="Gene3D" id="2.60.120.260">
    <property type="entry name" value="Galactose-binding domain-like"/>
    <property type="match status" value="2"/>
</dbReference>
<dbReference type="InterPro" id="IPR001944">
    <property type="entry name" value="Glycoside_Hdrlase_35"/>
</dbReference>
<evidence type="ECO:0000259" key="7">
    <source>
        <dbReference type="Pfam" id="PF01301"/>
    </source>
</evidence>
<keyword evidence="3 5" id="KW-0326">Glycosidase</keyword>
<dbReference type="FunFam" id="2.60.120.260:FF:000049">
    <property type="entry name" value="Beta-galactosidase"/>
    <property type="match status" value="1"/>
</dbReference>
<dbReference type="GO" id="GO:0004565">
    <property type="term" value="F:beta-galactosidase activity"/>
    <property type="evidence" value="ECO:0007669"/>
    <property type="project" value="UniProtKB-EC"/>
</dbReference>
<dbReference type="InParanoid" id="A0A6P7G4L5"/>
<dbReference type="InterPro" id="IPR026283">
    <property type="entry name" value="B-gal_1-like"/>
</dbReference>
<evidence type="ECO:0000256" key="2">
    <source>
        <dbReference type="ARBA" id="ARBA00022801"/>
    </source>
</evidence>
<dbReference type="SUPFAM" id="SSF49785">
    <property type="entry name" value="Galactose-binding domain-like"/>
    <property type="match status" value="1"/>
</dbReference>
<keyword evidence="2 5" id="KW-0378">Hydrolase</keyword>
<dbReference type="FunCoup" id="A0A6P7G4L5">
    <property type="interactions" value="653"/>
</dbReference>
<dbReference type="GO" id="GO:0005975">
    <property type="term" value="P:carbohydrate metabolic process"/>
    <property type="evidence" value="ECO:0007669"/>
    <property type="project" value="InterPro"/>
</dbReference>
<evidence type="ECO:0000259" key="8">
    <source>
        <dbReference type="Pfam" id="PF21317"/>
    </source>
</evidence>
<evidence type="ECO:0000256" key="1">
    <source>
        <dbReference type="ARBA" id="ARBA00009809"/>
    </source>
</evidence>
<evidence type="ECO:0000256" key="6">
    <source>
        <dbReference type="RuleBase" id="RU003679"/>
    </source>
</evidence>
<feature type="domain" description="Glycoside hydrolase 35 catalytic" evidence="7">
    <location>
        <begin position="34"/>
        <end position="366"/>
    </location>
</feature>
<dbReference type="AlphaFoldDB" id="A0A6P7G4L5"/>
<comment type="similarity">
    <text evidence="1 6">Belongs to the glycosyl hydrolase 35 family.</text>
</comment>
<dbReference type="InterPro" id="IPR048912">
    <property type="entry name" value="BetaGal1-like_ABD1"/>
</dbReference>
<dbReference type="InterPro" id="IPR017853">
    <property type="entry name" value="GH"/>
</dbReference>
<dbReference type="PIRSF" id="PIRSF006336">
    <property type="entry name" value="B-gal"/>
    <property type="match status" value="1"/>
</dbReference>
<dbReference type="FunFam" id="3.20.20.80:FF:000036">
    <property type="entry name" value="Beta-galactosidase"/>
    <property type="match status" value="1"/>
</dbReference>
<dbReference type="EC" id="3.2.1.23" evidence="5"/>
<dbReference type="Gene3D" id="3.20.20.80">
    <property type="entry name" value="Glycosidases"/>
    <property type="match status" value="1"/>
</dbReference>
<gene>
    <name evidence="10" type="primary">LOC114337657</name>
</gene>
<dbReference type="InterPro" id="IPR019801">
    <property type="entry name" value="Glyco_hydro_35_CS"/>
</dbReference>
<dbReference type="Pfam" id="PF21317">
    <property type="entry name" value="BetaGal_ABD_1"/>
    <property type="match status" value="1"/>
</dbReference>
<dbReference type="RefSeq" id="XP_028143969.1">
    <property type="nucleotide sequence ID" value="XM_028288168.1"/>
</dbReference>
<comment type="catalytic activity">
    <reaction evidence="5">
        <text>Hydrolysis of terminal non-reducing beta-D-galactose residues in beta-D-galactosides.</text>
        <dbReference type="EC" id="3.2.1.23"/>
    </reaction>
</comment>
<reference evidence="10" key="1">
    <citation type="submission" date="2025-08" db="UniProtKB">
        <authorList>
            <consortium name="RefSeq"/>
        </authorList>
    </citation>
    <scope>IDENTIFICATION</scope>
    <source>
        <tissue evidence="10">Whole insect</tissue>
    </source>
</reference>
<protein>
    <recommendedName>
        <fullName evidence="5">Beta-galactosidase</fullName>
        <ecNumber evidence="5">3.2.1.23</ecNumber>
    </recommendedName>
</protein>
<feature type="active site" description="Proton donor" evidence="4">
    <location>
        <position position="188"/>
    </location>
</feature>
<evidence type="ECO:0000256" key="4">
    <source>
        <dbReference type="PIRSR" id="PIRSR006336-1"/>
    </source>
</evidence>
<proteinExistence type="inferred from homology"/>
<dbReference type="InterPro" id="IPR031330">
    <property type="entry name" value="Gly_Hdrlase_35_cat"/>
</dbReference>
<name>A0A6P7G4L5_DIAVI</name>
<feature type="active site" description="Nucleophile" evidence="4">
    <location>
        <position position="267"/>
    </location>
</feature>
<feature type="domain" description="Beta-galactosidase 1-like first all-beta" evidence="8">
    <location>
        <begin position="425"/>
        <end position="544"/>
    </location>
</feature>
<dbReference type="SUPFAM" id="SSF51445">
    <property type="entry name" value="(Trans)glycosidases"/>
    <property type="match status" value="1"/>
</dbReference>
<sequence length="650" mass="74294">MADKVSKSDKIPTLYEYFTDGGIQSGLNDKKPHFTLNGKEISIFSGALHYFRVPRDYWKDRLRKYRAAGLNTVETYVPWNLHEYEDGVYDFGNGGSDFQDFLDLDLFIKLAKEEDLFVILRPGPYICAEWDFGGLPSWLLRYEGIKIRTSDAKYVNLVKRYFKKLLRIVAPLQFTKGGPIIAVQIENEYGNLEDGSNNIDAKHLEQLKDILQENGIIELLFTSDTPSNGFAGTVPGVLATANFQHEPEKELTLLKNFQPDKPLMVMEYWTGWFDHWAERHHTRTADNFGEVLDGILNFGASVNFYMFHGGTNWGFLNGANLKNKSVTATDNGSFQPDITSYDYDAPLSEAGDYTDKYYKAKEIIAKYSKLKIKIPAMPELHKRMSYAPIDIIGELTLADIINQSQVHHIERLVSMELIDVNNKSGQSYGYIVYRATGINIPKNSILQIEGRINDTVLVLINGQLMNPTLKSKADLDGFGYWRAKNSCLNLENEEYNNASVELVVENWGRVNYGFLEQFNQHKGICQGNILINNDIIQFNEAVPLQFKKSCITKLNNWQKPSFTKGPKLYKAILNIDEPRDTYIDMRDWIKGFIIINNFVLARYLRLGPQQSAYLPAPLLKNGQNEILVFEHFCPSNTVKFVEDLIFEEAK</sequence>
<dbReference type="PRINTS" id="PR00742">
    <property type="entry name" value="GLHYDRLASE35"/>
</dbReference>
<organism evidence="10">
    <name type="scientific">Diabrotica virgifera virgifera</name>
    <name type="common">western corn rootworm</name>
    <dbReference type="NCBI Taxonomy" id="50390"/>
    <lineage>
        <taxon>Eukaryota</taxon>
        <taxon>Metazoa</taxon>
        <taxon>Ecdysozoa</taxon>
        <taxon>Arthropoda</taxon>
        <taxon>Hexapoda</taxon>
        <taxon>Insecta</taxon>
        <taxon>Pterygota</taxon>
        <taxon>Neoptera</taxon>
        <taxon>Endopterygota</taxon>
        <taxon>Coleoptera</taxon>
        <taxon>Polyphaga</taxon>
        <taxon>Cucujiformia</taxon>
        <taxon>Chrysomeloidea</taxon>
        <taxon>Chrysomelidae</taxon>
        <taxon>Galerucinae</taxon>
        <taxon>Diabroticina</taxon>
        <taxon>Diabroticites</taxon>
        <taxon>Diabrotica</taxon>
    </lineage>
</organism>
<evidence type="ECO:0000256" key="5">
    <source>
        <dbReference type="RuleBase" id="RU000675"/>
    </source>
</evidence>
<evidence type="ECO:0000256" key="3">
    <source>
        <dbReference type="ARBA" id="ARBA00023295"/>
    </source>
</evidence>
<dbReference type="PROSITE" id="PS01182">
    <property type="entry name" value="GLYCOSYL_HYDROL_F35"/>
    <property type="match status" value="1"/>
</dbReference>
<dbReference type="InterPro" id="IPR008979">
    <property type="entry name" value="Galactose-bd-like_sf"/>
</dbReference>
<feature type="domain" description="Beta-galactosidase galactose-binding" evidence="9">
    <location>
        <begin position="567"/>
        <end position="624"/>
    </location>
</feature>
<dbReference type="InterPro" id="IPR048913">
    <property type="entry name" value="BetaGal_gal-bd"/>
</dbReference>
<dbReference type="PANTHER" id="PTHR23421">
    <property type="entry name" value="BETA-GALACTOSIDASE RELATED"/>
    <property type="match status" value="1"/>
</dbReference>
<accession>A0A6P7G4L5</accession>